<dbReference type="PANTHER" id="PTHR31325">
    <property type="entry name" value="OS01G0798800 PROTEIN-RELATED"/>
    <property type="match status" value="1"/>
</dbReference>
<evidence type="ECO:0000256" key="1">
    <source>
        <dbReference type="SAM" id="Phobius"/>
    </source>
</evidence>
<dbReference type="InterPro" id="IPR007658">
    <property type="entry name" value="DUF594"/>
</dbReference>
<evidence type="ECO:0000313" key="3">
    <source>
        <dbReference type="EMBL" id="KCW75738.1"/>
    </source>
</evidence>
<dbReference type="InterPro" id="IPR025315">
    <property type="entry name" value="DUF4220"/>
</dbReference>
<reference evidence="3" key="1">
    <citation type="submission" date="2013-07" db="EMBL/GenBank/DDBJ databases">
        <title>The genome of Eucalyptus grandis.</title>
        <authorList>
            <person name="Schmutz J."/>
            <person name="Hayes R."/>
            <person name="Myburg A."/>
            <person name="Tuskan G."/>
            <person name="Grattapaglia D."/>
            <person name="Rokhsar D.S."/>
        </authorList>
    </citation>
    <scope>NUCLEOTIDE SEQUENCE</scope>
    <source>
        <tissue evidence="3">Leaf extractions</tissue>
    </source>
</reference>
<name>A0A059CB91_EUCGR</name>
<keyword evidence="1" id="KW-0472">Membrane</keyword>
<dbReference type="AlphaFoldDB" id="A0A059CB91"/>
<protein>
    <recommendedName>
        <fullName evidence="2">DUF4220 domain-containing protein</fullName>
    </recommendedName>
</protein>
<accession>A0A059CB91</accession>
<proteinExistence type="predicted"/>
<gene>
    <name evidence="3" type="ORF">EUGRSUZ_D00117</name>
</gene>
<feature type="domain" description="DUF4220" evidence="2">
    <location>
        <begin position="260"/>
        <end position="334"/>
    </location>
</feature>
<feature type="domain" description="DUF4220" evidence="2">
    <location>
        <begin position="9"/>
        <end position="252"/>
    </location>
</feature>
<dbReference type="eggNOG" id="ENOG502QSWW">
    <property type="taxonomic scope" value="Eukaryota"/>
</dbReference>
<feature type="transmembrane region" description="Helical" evidence="1">
    <location>
        <begin position="260"/>
        <end position="283"/>
    </location>
</feature>
<dbReference type="Pfam" id="PF13968">
    <property type="entry name" value="DUF4220"/>
    <property type="match status" value="2"/>
</dbReference>
<sequence length="596" mass="68188">MAIRVEIVLSPVLIAYMLGLMQSAPFKVSHFPFWAAYLVVVLGSADSYTAHSIQDIEQWKSFNVDSAAKCFMTSWMIASYMDSSMAAILCTVFLFIILFMKLDERARALMLASNSMMQKNFKLISDYMSFEHQWNSSSDTDPFTMPRCKYLVMVADKAKEYSLCSTEDCQKLSEKDDVITIEKVWNCEGTLLSERGGDQLKDLCLSFSLFRFICLRFAGYSLPQEAHKKLWRLIKHMLSEEKDCERVFKVIEGGNLSVPALATVLLMMSIFLVELAQFVIMIFSEWAKVKYICKYVRDERCRKNRYAEKLIKIMCKVRLLKPWGRQLRQYSLLKSYNYSPWKCINNRLTAAYVDPKRNGQDQIAPTNLSEQVMKAIAQFLMMNGTNNLKKGQASLRLNGMFNQLSWACHHGMTAHVIMVWHVATTFCEHDAPLRETQEPGEHFGIATKLSKYLAYLVAFTPRLLPDHPYRTQSIFCSAVSEARGLFKESSVSMDKRIEMLKGTDVEQCQENIILQGAKLGRKLASVAANEEQIWKVLADFWVEMMLYVAPSNDAAAHADYLPTGGEFVTHVWVLVSHAGIKREPHDGEQHDDSERN</sequence>
<organism evidence="3">
    <name type="scientific">Eucalyptus grandis</name>
    <name type="common">Flooded gum</name>
    <dbReference type="NCBI Taxonomy" id="71139"/>
    <lineage>
        <taxon>Eukaryota</taxon>
        <taxon>Viridiplantae</taxon>
        <taxon>Streptophyta</taxon>
        <taxon>Embryophyta</taxon>
        <taxon>Tracheophyta</taxon>
        <taxon>Spermatophyta</taxon>
        <taxon>Magnoliopsida</taxon>
        <taxon>eudicotyledons</taxon>
        <taxon>Gunneridae</taxon>
        <taxon>Pentapetalae</taxon>
        <taxon>rosids</taxon>
        <taxon>malvids</taxon>
        <taxon>Myrtales</taxon>
        <taxon>Myrtaceae</taxon>
        <taxon>Myrtoideae</taxon>
        <taxon>Eucalypteae</taxon>
        <taxon>Eucalyptus</taxon>
    </lineage>
</organism>
<feature type="transmembrane region" description="Helical" evidence="1">
    <location>
        <begin position="7"/>
        <end position="25"/>
    </location>
</feature>
<keyword evidence="1" id="KW-0812">Transmembrane</keyword>
<feature type="transmembrane region" description="Helical" evidence="1">
    <location>
        <begin position="84"/>
        <end position="102"/>
    </location>
</feature>
<dbReference type="InParanoid" id="A0A059CB91"/>
<dbReference type="Pfam" id="PF04578">
    <property type="entry name" value="DUF594"/>
    <property type="match status" value="1"/>
</dbReference>
<keyword evidence="1" id="KW-1133">Transmembrane helix</keyword>
<dbReference type="EMBL" id="KK198756">
    <property type="protein sequence ID" value="KCW75738.1"/>
    <property type="molecule type" value="Genomic_DNA"/>
</dbReference>
<evidence type="ECO:0000259" key="2">
    <source>
        <dbReference type="Pfam" id="PF13968"/>
    </source>
</evidence>
<dbReference type="Gramene" id="KCW75738">
    <property type="protein sequence ID" value="KCW75738"/>
    <property type="gene ID" value="EUGRSUZ_D00117"/>
</dbReference>